<comment type="caution">
    <text evidence="2">The sequence shown here is derived from an EMBL/GenBank/DDBJ whole genome shotgun (WGS) entry which is preliminary data.</text>
</comment>
<dbReference type="EMBL" id="JBHTJL010000009">
    <property type="protein sequence ID" value="MFD1063096.1"/>
    <property type="molecule type" value="Genomic_DNA"/>
</dbReference>
<feature type="signal peptide" evidence="1">
    <location>
        <begin position="1"/>
        <end position="22"/>
    </location>
</feature>
<evidence type="ECO:0008006" key="4">
    <source>
        <dbReference type="Google" id="ProtNLM"/>
    </source>
</evidence>
<dbReference type="RefSeq" id="WP_386129547.1">
    <property type="nucleotide sequence ID" value="NZ_JBHTJL010000009.1"/>
</dbReference>
<keyword evidence="3" id="KW-1185">Reference proteome</keyword>
<feature type="chain" id="PRO_5046951337" description="T9SS C-terminal target domain-containing protein" evidence="1">
    <location>
        <begin position="23"/>
        <end position="441"/>
    </location>
</feature>
<proteinExistence type="predicted"/>
<name>A0ABW3N987_9FLAO</name>
<evidence type="ECO:0000256" key="1">
    <source>
        <dbReference type="SAM" id="SignalP"/>
    </source>
</evidence>
<dbReference type="InterPro" id="IPR011043">
    <property type="entry name" value="Gal_Oxase/kelch_b-propeller"/>
</dbReference>
<evidence type="ECO:0000313" key="3">
    <source>
        <dbReference type="Proteomes" id="UP001597013"/>
    </source>
</evidence>
<dbReference type="InterPro" id="IPR015915">
    <property type="entry name" value="Kelch-typ_b-propeller"/>
</dbReference>
<sequence length="441" mass="49584">MKLNIIFTFLIAFTLSSCNSSAQEQFTIQIEPFSINEAPGIQSYSLGKTSDGKWLILGGRIDGLHKRRPFEAFLKKENNTSVFVIDPEINKTWETDLSVLPASIFEQLQSTNQEFQQRDNTLYVIGGYGYSDTKGNHTTYSNLTAIDIDGLSKAIIEGSNISSYFRQISDANLAVTGGQLGLLNDTFYLCGGQYFEGRYNPMGPDHGPGFTQEYTNEIRKFKIEDDGINLSISNYSAEKDPQNLHRRDYNMVPQIFPDLTKGFTMFSGVFQYDANIPWLNSVDVNDNGFKVNNDFNQYLSQYHNAKVPVYNSEKNEMMTIFFGGLSQYQYDNKGDLIKDDQVPFVKTISMVTRHQDGSMTEKDLGIKMPAFLGSGAEFIPVSNEAIYLENEIVNLNSLKQGKTLIGYIYGGIESSEGNIFFRNNGTQSTASNQAFKVYLTK</sequence>
<dbReference type="PROSITE" id="PS51257">
    <property type="entry name" value="PROKAR_LIPOPROTEIN"/>
    <property type="match status" value="1"/>
</dbReference>
<dbReference type="SUPFAM" id="SSF50965">
    <property type="entry name" value="Galactose oxidase, central domain"/>
    <property type="match status" value="1"/>
</dbReference>
<gene>
    <name evidence="2" type="ORF">ACFQ1Q_07545</name>
</gene>
<keyword evidence="1" id="KW-0732">Signal</keyword>
<reference evidence="3" key="1">
    <citation type="journal article" date="2019" name="Int. J. Syst. Evol. Microbiol.">
        <title>The Global Catalogue of Microorganisms (GCM) 10K type strain sequencing project: providing services to taxonomists for standard genome sequencing and annotation.</title>
        <authorList>
            <consortium name="The Broad Institute Genomics Platform"/>
            <consortium name="The Broad Institute Genome Sequencing Center for Infectious Disease"/>
            <person name="Wu L."/>
            <person name="Ma J."/>
        </authorList>
    </citation>
    <scope>NUCLEOTIDE SEQUENCE [LARGE SCALE GENOMIC DNA]</scope>
    <source>
        <strain evidence="3">CCUG 62215</strain>
    </source>
</reference>
<protein>
    <recommendedName>
        <fullName evidence="4">T9SS C-terminal target domain-containing protein</fullName>
    </recommendedName>
</protein>
<dbReference type="Proteomes" id="UP001597013">
    <property type="component" value="Unassembled WGS sequence"/>
</dbReference>
<dbReference type="Gene3D" id="2.120.10.80">
    <property type="entry name" value="Kelch-type beta propeller"/>
    <property type="match status" value="1"/>
</dbReference>
<organism evidence="2 3">
    <name type="scientific">Winogradskyella litorisediminis</name>
    <dbReference type="NCBI Taxonomy" id="1156618"/>
    <lineage>
        <taxon>Bacteria</taxon>
        <taxon>Pseudomonadati</taxon>
        <taxon>Bacteroidota</taxon>
        <taxon>Flavobacteriia</taxon>
        <taxon>Flavobacteriales</taxon>
        <taxon>Flavobacteriaceae</taxon>
        <taxon>Winogradskyella</taxon>
    </lineage>
</organism>
<accession>A0ABW3N987</accession>
<evidence type="ECO:0000313" key="2">
    <source>
        <dbReference type="EMBL" id="MFD1063096.1"/>
    </source>
</evidence>